<keyword evidence="1" id="KW-1185">Reference proteome</keyword>
<reference evidence="2" key="1">
    <citation type="submission" date="2025-08" db="UniProtKB">
        <authorList>
            <consortium name="RefSeq"/>
        </authorList>
    </citation>
    <scope>IDENTIFICATION</scope>
    <source>
        <tissue evidence="2">Blood</tissue>
    </source>
</reference>
<dbReference type="RefSeq" id="XP_074212057.1">
    <property type="nucleotide sequence ID" value="XM_074355956.1"/>
</dbReference>
<accession>A0AC58PPV5</accession>
<evidence type="ECO:0000313" key="2">
    <source>
        <dbReference type="RefSeq" id="XP_074212057.1"/>
    </source>
</evidence>
<protein>
    <submittedName>
        <fullName evidence="2">Uncharacterized protein LOC141575758</fullName>
    </submittedName>
</protein>
<sequence length="474" mass="49969">MAVLAVGGGIDSWLHLEGQVTHKEFGEGTVTPITPKGRITMQLCDMCVCRACPMNQLKLVDWTQVFRPVCSQEAGMVQSGARAVVMTGEQADRVKFFARSRRSRGCPQARQQWRSEQVHWLSQGSPPPLPLPPLLLPAVHPSSAINHPEPTERALSWGCDQLGTRPGPGWRGSDWVGGGEQGEWGWGCGLAPGPAVVLVGCPNPVGGRVGALGLGTRPAPSTRLASPAAPRAQRQAPLAASLLQEPQPCGREGEGRARTRTRERAQSAGKLGRSRALLDRLPEEERGLGSGPPGAVASAAVSAAVAEQEPQPKLPLCGLAEAGQVCKPGRLSPPRAVGAGREPDSPGPATQGGTRPGVWAATFCRLCCLHQSGPSCDIVEEAVNTSARGAPATVLGETRKETAPVQLPVSGPELAAVMKIGTRVMRGVDWKWGDQDRPPPGLGRVIGELGEDGWIMVQWDTGSTSSYRMGKEGK</sequence>
<name>A0AC58PPV5_CAMBA</name>
<evidence type="ECO:0000313" key="1">
    <source>
        <dbReference type="Proteomes" id="UP001732780"/>
    </source>
</evidence>
<proteinExistence type="predicted"/>
<organism evidence="1 2">
    <name type="scientific">Camelus bactrianus</name>
    <name type="common">Bactrian camel</name>
    <dbReference type="NCBI Taxonomy" id="9837"/>
    <lineage>
        <taxon>Eukaryota</taxon>
        <taxon>Metazoa</taxon>
        <taxon>Chordata</taxon>
        <taxon>Craniata</taxon>
        <taxon>Vertebrata</taxon>
        <taxon>Euteleostomi</taxon>
        <taxon>Mammalia</taxon>
        <taxon>Eutheria</taxon>
        <taxon>Laurasiatheria</taxon>
        <taxon>Artiodactyla</taxon>
        <taxon>Tylopoda</taxon>
        <taxon>Camelidae</taxon>
        <taxon>Camelus</taxon>
    </lineage>
</organism>
<dbReference type="Proteomes" id="UP001732780">
    <property type="component" value="Chromosome 32"/>
</dbReference>
<gene>
    <name evidence="2" type="primary">LOC141575758</name>
</gene>